<organism evidence="2 3">
    <name type="scientific">Maioricimonas rarisocia</name>
    <dbReference type="NCBI Taxonomy" id="2528026"/>
    <lineage>
        <taxon>Bacteria</taxon>
        <taxon>Pseudomonadati</taxon>
        <taxon>Planctomycetota</taxon>
        <taxon>Planctomycetia</taxon>
        <taxon>Planctomycetales</taxon>
        <taxon>Planctomycetaceae</taxon>
        <taxon>Maioricimonas</taxon>
    </lineage>
</organism>
<dbReference type="SUPFAM" id="SSF53474">
    <property type="entry name" value="alpha/beta-Hydrolases"/>
    <property type="match status" value="2"/>
</dbReference>
<dbReference type="PANTHER" id="PTHR22946">
    <property type="entry name" value="DIENELACTONE HYDROLASE DOMAIN-CONTAINING PROTEIN-RELATED"/>
    <property type="match status" value="1"/>
</dbReference>
<reference evidence="2 3" key="1">
    <citation type="submission" date="2019-02" db="EMBL/GenBank/DDBJ databases">
        <title>Deep-cultivation of Planctomycetes and their phenomic and genomic characterization uncovers novel biology.</title>
        <authorList>
            <person name="Wiegand S."/>
            <person name="Jogler M."/>
            <person name="Boedeker C."/>
            <person name="Pinto D."/>
            <person name="Vollmers J."/>
            <person name="Rivas-Marin E."/>
            <person name="Kohn T."/>
            <person name="Peeters S.H."/>
            <person name="Heuer A."/>
            <person name="Rast P."/>
            <person name="Oberbeckmann S."/>
            <person name="Bunk B."/>
            <person name="Jeske O."/>
            <person name="Meyerdierks A."/>
            <person name="Storesund J.E."/>
            <person name="Kallscheuer N."/>
            <person name="Luecker S."/>
            <person name="Lage O.M."/>
            <person name="Pohl T."/>
            <person name="Merkel B.J."/>
            <person name="Hornburger P."/>
            <person name="Mueller R.-W."/>
            <person name="Bruemmer F."/>
            <person name="Labrenz M."/>
            <person name="Spormann A.M."/>
            <person name="Op den Camp H."/>
            <person name="Overmann J."/>
            <person name="Amann R."/>
            <person name="Jetten M.S.M."/>
            <person name="Mascher T."/>
            <person name="Medema M.H."/>
            <person name="Devos D.P."/>
            <person name="Kaster A.-K."/>
            <person name="Ovreas L."/>
            <person name="Rohde M."/>
            <person name="Galperin M.Y."/>
            <person name="Jogler C."/>
        </authorList>
    </citation>
    <scope>NUCLEOTIDE SEQUENCE [LARGE SCALE GENOMIC DNA]</scope>
    <source>
        <strain evidence="2 3">Mal4</strain>
    </source>
</reference>
<evidence type="ECO:0000259" key="1">
    <source>
        <dbReference type="Pfam" id="PF05448"/>
    </source>
</evidence>
<dbReference type="InterPro" id="IPR029058">
    <property type="entry name" value="AB_hydrolase_fold"/>
</dbReference>
<name>A0A517Z788_9PLAN</name>
<evidence type="ECO:0000313" key="3">
    <source>
        <dbReference type="Proteomes" id="UP000320496"/>
    </source>
</evidence>
<dbReference type="InterPro" id="IPR008391">
    <property type="entry name" value="AXE1_dom"/>
</dbReference>
<evidence type="ECO:0000313" key="2">
    <source>
        <dbReference type="EMBL" id="QDU38301.1"/>
    </source>
</evidence>
<dbReference type="InterPro" id="IPR050261">
    <property type="entry name" value="FrsA_esterase"/>
</dbReference>
<dbReference type="KEGG" id="mri:Mal4_26280"/>
<accession>A0A517Z788</accession>
<protein>
    <submittedName>
        <fullName evidence="2">Acetyl xylan esterase (AXE1)</fullName>
    </submittedName>
</protein>
<feature type="domain" description="Acetyl xylan esterase" evidence="1">
    <location>
        <begin position="107"/>
        <end position="261"/>
    </location>
</feature>
<dbReference type="Pfam" id="PF05448">
    <property type="entry name" value="AXE1"/>
    <property type="match status" value="1"/>
</dbReference>
<dbReference type="PANTHER" id="PTHR22946:SF8">
    <property type="entry name" value="ACETYL XYLAN ESTERASE DOMAIN-CONTAINING PROTEIN"/>
    <property type="match status" value="1"/>
</dbReference>
<dbReference type="OrthoDB" id="244125at2"/>
<dbReference type="EMBL" id="CP036275">
    <property type="protein sequence ID" value="QDU38301.1"/>
    <property type="molecule type" value="Genomic_DNA"/>
</dbReference>
<dbReference type="Proteomes" id="UP000320496">
    <property type="component" value="Chromosome"/>
</dbReference>
<dbReference type="AlphaFoldDB" id="A0A517Z788"/>
<dbReference type="Gene3D" id="3.40.50.1820">
    <property type="entry name" value="alpha/beta hydrolase"/>
    <property type="match status" value="2"/>
</dbReference>
<sequence>MLREFLVLFVCCGCLVTGDARADETEQVAKWLSERIIDPQLPLEEVRNFTVSRVPLLPELASREDWEQHADRMRKDAFEKVIFRGEAARWRELPTQVEFLGEIETDDGYRIRKLRYEAVPGMWIPALLYEPDELAGKVPVILNVNGHDRNGMVADYKQVRCINQVKRGMIALNVEWVGMGQLRSEGFSHYRMNQLDLCGTSGLAPFYLSLSRGIDVLLQHENADPQRVAVTGLSGGGCQTILISAFDERVTLANPVAGYSSFVTRGQYLSDLGDSEQTPSDLASVTDYALMTAMRAPRPTLLTYNDRDQCCFAAGHALPPLLAAARPTFGLYGASENLTAHVNHVPGSHNYLQDNREAFYRMVGRHFFAGQPFDWREIDVTEELRTGDELHVPLPQTIADFHSIAVELARDLPRTMTAASEAELSDENRAALRKRLGEVIRSRSPEVREIQELTASSHELNGEPVEVSQWRIHIGDEWTVPATVLTPAESDGTTIVLCDEGRAAVAGPVAQLLRERRTVVAVDPFYFGESTIPSRDFLYALLVACVGERPLGIQTDQIIAIAQWLEQNSTSAPVEVLAVGRRTGLIASTAAALEPKAIGNTELYDPLESLSQVIEENLPVTAAPELFCFGLLQEFDVPLLTRMVAPRAVETHHSEADPEPAEAQ</sequence>
<proteinExistence type="predicted"/>
<gene>
    <name evidence="2" type="ORF">Mal4_26280</name>
</gene>
<dbReference type="RefSeq" id="WP_145369596.1">
    <property type="nucleotide sequence ID" value="NZ_CP036275.1"/>
</dbReference>
<keyword evidence="3" id="KW-1185">Reference proteome</keyword>